<feature type="region of interest" description="Disordered" evidence="1">
    <location>
        <begin position="1"/>
        <end position="25"/>
    </location>
</feature>
<feature type="compositionally biased region" description="Basic residues" evidence="1">
    <location>
        <begin position="1"/>
        <end position="18"/>
    </location>
</feature>
<evidence type="ECO:0000256" key="1">
    <source>
        <dbReference type="SAM" id="MobiDB-lite"/>
    </source>
</evidence>
<dbReference type="Proteomes" id="UP000095280">
    <property type="component" value="Unplaced"/>
</dbReference>
<feature type="compositionally biased region" description="Basic and acidic residues" evidence="1">
    <location>
        <begin position="198"/>
        <end position="207"/>
    </location>
</feature>
<organism evidence="2 3">
    <name type="scientific">Macrostomum lignano</name>
    <dbReference type="NCBI Taxonomy" id="282301"/>
    <lineage>
        <taxon>Eukaryota</taxon>
        <taxon>Metazoa</taxon>
        <taxon>Spiralia</taxon>
        <taxon>Lophotrochozoa</taxon>
        <taxon>Platyhelminthes</taxon>
        <taxon>Rhabditophora</taxon>
        <taxon>Macrostomorpha</taxon>
        <taxon>Macrostomida</taxon>
        <taxon>Macrostomidae</taxon>
        <taxon>Macrostomum</taxon>
    </lineage>
</organism>
<accession>A0A1I8F6P4</accession>
<dbReference type="AlphaFoldDB" id="A0A1I8F6P4"/>
<feature type="region of interest" description="Disordered" evidence="1">
    <location>
        <begin position="170"/>
        <end position="229"/>
    </location>
</feature>
<name>A0A1I8F6P4_9PLAT</name>
<proteinExistence type="predicted"/>
<protein>
    <submittedName>
        <fullName evidence="3">POPLD domain-containing protein</fullName>
    </submittedName>
</protein>
<dbReference type="WBParaSite" id="maker-unitig_21219-snap-gene-0.2-mRNA-1">
    <property type="protein sequence ID" value="maker-unitig_21219-snap-gene-0.2-mRNA-1"/>
    <property type="gene ID" value="maker-unitig_21219-snap-gene-0.2"/>
</dbReference>
<evidence type="ECO:0000313" key="3">
    <source>
        <dbReference type="WBParaSite" id="maker-unitig_21219-snap-gene-0.2-mRNA-1"/>
    </source>
</evidence>
<evidence type="ECO:0000313" key="2">
    <source>
        <dbReference type="Proteomes" id="UP000095280"/>
    </source>
</evidence>
<sequence>WSARRGPRRRCRRRRRPPLPRSPMTQLIHSFPTQQRPCADSNESGRAWLRDELARANRELEGPATGRTKCCRLRLPLYQMRILPGKEPIGSQLRLACWPNFETSLAKLRPPPPVPLPLPLRQSVRRPRDRRAFMQQRQMQQQQQLLATTVGADNRRNNSNNNDSASAISATAAAGVSQPCQTRSRRRCHRPGWPVEMRGLHPGESGHRASLQRVRQGESRIRLRTPYLL</sequence>
<reference evidence="3" key="1">
    <citation type="submission" date="2016-11" db="UniProtKB">
        <authorList>
            <consortium name="WormBaseParasite"/>
        </authorList>
    </citation>
    <scope>IDENTIFICATION</scope>
</reference>
<keyword evidence="2" id="KW-1185">Reference proteome</keyword>